<dbReference type="InterPro" id="IPR016031">
    <property type="entry name" value="Trp_RNA-bd_attenuator-like_dom"/>
</dbReference>
<dbReference type="PANTHER" id="PTHR43657:SF1">
    <property type="entry name" value="ALTERED INHERITANCE OF MITOCHONDRIA PROTEIN 24, MITOCHONDRIAL"/>
    <property type="match status" value="1"/>
</dbReference>
<evidence type="ECO:0000313" key="2">
    <source>
        <dbReference type="Proteomes" id="UP000824078"/>
    </source>
</evidence>
<dbReference type="AlphaFoldDB" id="A0A9D1L5J0"/>
<dbReference type="PANTHER" id="PTHR43657">
    <property type="entry name" value="TRYPTOPHAN RNA-BINDING ATTENUATOR PROTEIN-LIKE PROTEIN"/>
    <property type="match status" value="1"/>
</dbReference>
<protein>
    <submittedName>
        <fullName evidence="1">TIGR00266 family protein</fullName>
    </submittedName>
</protein>
<evidence type="ECO:0000313" key="1">
    <source>
        <dbReference type="EMBL" id="HIU24741.1"/>
    </source>
</evidence>
<gene>
    <name evidence="1" type="ORF">IAD17_07445</name>
</gene>
<dbReference type="EMBL" id="DVMQ01000018">
    <property type="protein sequence ID" value="HIU24741.1"/>
    <property type="molecule type" value="Genomic_DNA"/>
</dbReference>
<comment type="caution">
    <text evidence="1">The sequence shown here is derived from an EMBL/GenBank/DDBJ whole genome shotgun (WGS) entry which is preliminary data.</text>
</comment>
<reference evidence="1" key="2">
    <citation type="journal article" date="2021" name="PeerJ">
        <title>Extensive microbial diversity within the chicken gut microbiome revealed by metagenomics and culture.</title>
        <authorList>
            <person name="Gilroy R."/>
            <person name="Ravi A."/>
            <person name="Getino M."/>
            <person name="Pursley I."/>
            <person name="Horton D.L."/>
            <person name="Alikhan N.F."/>
            <person name="Baker D."/>
            <person name="Gharbi K."/>
            <person name="Hall N."/>
            <person name="Watson M."/>
            <person name="Adriaenssens E.M."/>
            <person name="Foster-Nyarko E."/>
            <person name="Jarju S."/>
            <person name="Secka A."/>
            <person name="Antonio M."/>
            <person name="Oren A."/>
            <person name="Chaudhuri R.R."/>
            <person name="La Ragione R."/>
            <person name="Hildebrand F."/>
            <person name="Pallen M.J."/>
        </authorList>
    </citation>
    <scope>NUCLEOTIDE SEQUENCE</scope>
    <source>
        <strain evidence="1">ChiHjej12B11-29160</strain>
    </source>
</reference>
<proteinExistence type="predicted"/>
<name>A0A9D1L5J0_9ACTN</name>
<dbReference type="Pfam" id="PF01987">
    <property type="entry name" value="AIM24"/>
    <property type="match status" value="1"/>
</dbReference>
<accession>A0A9D1L5J0</accession>
<reference evidence="1" key="1">
    <citation type="submission" date="2020-10" db="EMBL/GenBank/DDBJ databases">
        <authorList>
            <person name="Gilroy R."/>
        </authorList>
    </citation>
    <scope>NUCLEOTIDE SEQUENCE</scope>
    <source>
        <strain evidence="1">ChiHjej12B11-29160</strain>
    </source>
</reference>
<dbReference type="Proteomes" id="UP000824078">
    <property type="component" value="Unassembled WGS sequence"/>
</dbReference>
<dbReference type="NCBIfam" id="TIGR00266">
    <property type="entry name" value="TIGR00266 family protein"/>
    <property type="match status" value="1"/>
</dbReference>
<dbReference type="Gene3D" id="3.60.160.10">
    <property type="entry name" value="Mitochondrial biogenesis AIM24"/>
    <property type="match status" value="1"/>
</dbReference>
<dbReference type="InterPro" id="IPR036983">
    <property type="entry name" value="AIM24_sf"/>
</dbReference>
<organism evidence="1 2">
    <name type="scientific">Candidatus Coprovicinus avistercoris</name>
    <dbReference type="NCBI Taxonomy" id="2840754"/>
    <lineage>
        <taxon>Bacteria</taxon>
        <taxon>Bacillati</taxon>
        <taxon>Actinomycetota</taxon>
        <taxon>Coriobacteriia</taxon>
        <taxon>Coriobacteriales</taxon>
        <taxon>Coriobacteriaceae</taxon>
        <taxon>Coriobacteriaceae incertae sedis</taxon>
        <taxon>Candidatus Coprovicinus</taxon>
    </lineage>
</organism>
<sequence>MQYQIMGGSFPVVSCQLTDGEQMITERGSMVWMTPNMEMTTRGGGVGKMFSKALSGESIFQNIYTSHGQGMITFGSSFPGKIVPIQITPGKGWVLQKRAFLASEIGVELSIHFNKRVAAGFFGGEGFIMQRLSGQGLAFAEIDGDLIEYQLQAGQQMVVDTGNVAGFEETVTIEAKTVHGAKNVVFGGEGLFHTILTGPGRIWLQTMPLSSIAAALAPAGST</sequence>
<dbReference type="SUPFAM" id="SSF51219">
    <property type="entry name" value="TRAP-like"/>
    <property type="match status" value="1"/>
</dbReference>
<dbReference type="InterPro" id="IPR002838">
    <property type="entry name" value="AIM24"/>
</dbReference>